<evidence type="ECO:0000256" key="7">
    <source>
        <dbReference type="ARBA" id="ARBA00023049"/>
    </source>
</evidence>
<organism evidence="12 13">
    <name type="scientific">Caenorhabditis angaria</name>
    <dbReference type="NCBI Taxonomy" id="860376"/>
    <lineage>
        <taxon>Eukaryota</taxon>
        <taxon>Metazoa</taxon>
        <taxon>Ecdysozoa</taxon>
        <taxon>Nematoda</taxon>
        <taxon>Chromadorea</taxon>
        <taxon>Rhabditida</taxon>
        <taxon>Rhabditina</taxon>
        <taxon>Rhabditomorpha</taxon>
        <taxon>Rhabditoidea</taxon>
        <taxon>Rhabditidae</taxon>
        <taxon>Peloderinae</taxon>
        <taxon>Caenorhabditis</taxon>
    </lineage>
</organism>
<comment type="caution">
    <text evidence="12">The sequence shown here is derived from an EMBL/GenBank/DDBJ whole genome shotgun (WGS) entry which is preliminary data.</text>
</comment>
<feature type="region of interest" description="Disordered" evidence="8">
    <location>
        <begin position="65"/>
        <end position="88"/>
    </location>
</feature>
<dbReference type="GO" id="GO:0005886">
    <property type="term" value="C:plasma membrane"/>
    <property type="evidence" value="ECO:0007669"/>
    <property type="project" value="TreeGrafter"/>
</dbReference>
<dbReference type="AlphaFoldDB" id="A0A9P1IDK5"/>
<dbReference type="GO" id="GO:0004222">
    <property type="term" value="F:metalloendopeptidase activity"/>
    <property type="evidence" value="ECO:0007669"/>
    <property type="project" value="InterPro"/>
</dbReference>
<keyword evidence="9" id="KW-0812">Transmembrane</keyword>
<evidence type="ECO:0000259" key="11">
    <source>
        <dbReference type="Pfam" id="PF05649"/>
    </source>
</evidence>
<dbReference type="GO" id="GO:0046872">
    <property type="term" value="F:metal ion binding"/>
    <property type="evidence" value="ECO:0007669"/>
    <property type="project" value="UniProtKB-KW"/>
</dbReference>
<keyword evidence="9" id="KW-1133">Transmembrane helix</keyword>
<dbReference type="InterPro" id="IPR018497">
    <property type="entry name" value="Peptidase_M13_C"/>
</dbReference>
<dbReference type="Pfam" id="PF01431">
    <property type="entry name" value="Peptidase_M13"/>
    <property type="match status" value="1"/>
</dbReference>
<name>A0A9P1IDK5_9PELO</name>
<dbReference type="GO" id="GO:0016485">
    <property type="term" value="P:protein processing"/>
    <property type="evidence" value="ECO:0007669"/>
    <property type="project" value="TreeGrafter"/>
</dbReference>
<dbReference type="InterPro" id="IPR024079">
    <property type="entry name" value="MetalloPept_cat_dom_sf"/>
</dbReference>
<dbReference type="OrthoDB" id="6475849at2759"/>
<evidence type="ECO:0000256" key="1">
    <source>
        <dbReference type="ARBA" id="ARBA00001947"/>
    </source>
</evidence>
<comment type="cofactor">
    <cofactor evidence="1">
        <name>Zn(2+)</name>
        <dbReference type="ChEBI" id="CHEBI:29105"/>
    </cofactor>
</comment>
<evidence type="ECO:0000256" key="6">
    <source>
        <dbReference type="ARBA" id="ARBA00022833"/>
    </source>
</evidence>
<feature type="compositionally biased region" description="Polar residues" evidence="8">
    <location>
        <begin position="73"/>
        <end position="88"/>
    </location>
</feature>
<feature type="compositionally biased region" description="Basic and acidic residues" evidence="8">
    <location>
        <begin position="1"/>
        <end position="23"/>
    </location>
</feature>
<dbReference type="InterPro" id="IPR042089">
    <property type="entry name" value="Peptidase_M13_dom_2"/>
</dbReference>
<dbReference type="InterPro" id="IPR000718">
    <property type="entry name" value="Peptidase_M13"/>
</dbReference>
<accession>A0A9P1IDK5</accession>
<dbReference type="SUPFAM" id="SSF55486">
    <property type="entry name" value="Metalloproteases ('zincins'), catalytic domain"/>
    <property type="match status" value="1"/>
</dbReference>
<evidence type="ECO:0000256" key="3">
    <source>
        <dbReference type="ARBA" id="ARBA00022670"/>
    </source>
</evidence>
<reference evidence="12" key="1">
    <citation type="submission" date="2022-11" db="EMBL/GenBank/DDBJ databases">
        <authorList>
            <person name="Kikuchi T."/>
        </authorList>
    </citation>
    <scope>NUCLEOTIDE SEQUENCE</scope>
    <source>
        <strain evidence="12">PS1010</strain>
    </source>
</reference>
<dbReference type="EMBL" id="CANHGI010000002">
    <property type="protein sequence ID" value="CAI5442908.1"/>
    <property type="molecule type" value="Genomic_DNA"/>
</dbReference>
<keyword evidence="3" id="KW-0645">Protease</keyword>
<evidence type="ECO:0000256" key="2">
    <source>
        <dbReference type="ARBA" id="ARBA00007357"/>
    </source>
</evidence>
<dbReference type="PANTHER" id="PTHR11733:SF208">
    <property type="entry name" value="PEPTIDASE M13 C-TERMINAL DOMAIN-CONTAINING PROTEIN"/>
    <property type="match status" value="1"/>
</dbReference>
<dbReference type="CDD" id="cd08662">
    <property type="entry name" value="M13"/>
    <property type="match status" value="1"/>
</dbReference>
<feature type="domain" description="Peptidase M13 N-terminal" evidence="11">
    <location>
        <begin position="330"/>
        <end position="418"/>
    </location>
</feature>
<evidence type="ECO:0000256" key="8">
    <source>
        <dbReference type="SAM" id="MobiDB-lite"/>
    </source>
</evidence>
<keyword evidence="7" id="KW-0482">Metalloprotease</keyword>
<proteinExistence type="inferred from homology"/>
<evidence type="ECO:0000256" key="5">
    <source>
        <dbReference type="ARBA" id="ARBA00022801"/>
    </source>
</evidence>
<keyword evidence="5" id="KW-0378">Hydrolase</keyword>
<evidence type="ECO:0000256" key="9">
    <source>
        <dbReference type="SAM" id="Phobius"/>
    </source>
</evidence>
<dbReference type="PROSITE" id="PS51885">
    <property type="entry name" value="NEPRILYSIN"/>
    <property type="match status" value="1"/>
</dbReference>
<dbReference type="Proteomes" id="UP001152747">
    <property type="component" value="Unassembled WGS sequence"/>
</dbReference>
<evidence type="ECO:0000313" key="13">
    <source>
        <dbReference type="Proteomes" id="UP001152747"/>
    </source>
</evidence>
<feature type="domain" description="Peptidase M13 C-terminal" evidence="10">
    <location>
        <begin position="477"/>
        <end position="676"/>
    </location>
</feature>
<keyword evidence="4" id="KW-0479">Metal-binding</keyword>
<dbReference type="Pfam" id="PF05649">
    <property type="entry name" value="Peptidase_M13_N"/>
    <property type="match status" value="1"/>
</dbReference>
<dbReference type="Gene3D" id="1.10.1380.10">
    <property type="entry name" value="Neutral endopeptidase , domain2"/>
    <property type="match status" value="2"/>
</dbReference>
<evidence type="ECO:0000256" key="4">
    <source>
        <dbReference type="ARBA" id="ARBA00022723"/>
    </source>
</evidence>
<comment type="similarity">
    <text evidence="2">Belongs to the peptidase M13 family.</text>
</comment>
<protein>
    <recommendedName>
        <fullName evidence="14">Peptidase M13 C-terminal domain-containing protein</fullName>
    </recommendedName>
</protein>
<evidence type="ECO:0000313" key="12">
    <source>
        <dbReference type="EMBL" id="CAI5442908.1"/>
    </source>
</evidence>
<keyword evidence="6" id="KW-0862">Zinc</keyword>
<evidence type="ECO:0008006" key="14">
    <source>
        <dbReference type="Google" id="ProtNLM"/>
    </source>
</evidence>
<feature type="transmembrane region" description="Helical" evidence="9">
    <location>
        <begin position="33"/>
        <end position="56"/>
    </location>
</feature>
<evidence type="ECO:0000259" key="10">
    <source>
        <dbReference type="Pfam" id="PF01431"/>
    </source>
</evidence>
<dbReference type="InterPro" id="IPR008753">
    <property type="entry name" value="Peptidase_M13_N"/>
</dbReference>
<feature type="region of interest" description="Disordered" evidence="8">
    <location>
        <begin position="1"/>
        <end position="25"/>
    </location>
</feature>
<keyword evidence="9" id="KW-0472">Membrane</keyword>
<dbReference type="Gene3D" id="3.40.390.10">
    <property type="entry name" value="Collagenase (Catalytic Domain)"/>
    <property type="match status" value="2"/>
</dbReference>
<dbReference type="PANTHER" id="PTHR11733">
    <property type="entry name" value="ZINC METALLOPROTEASE FAMILY M13 NEPRILYSIN-RELATED"/>
    <property type="match status" value="1"/>
</dbReference>
<keyword evidence="13" id="KW-1185">Reference proteome</keyword>
<gene>
    <name evidence="12" type="ORF">CAMP_LOCUS5545</name>
</gene>
<sequence length="679" mass="78676">MQISHKTDVESKKTSVSEKKENSPQKSGFSKKVIAAISAVILILVIISLTFAILYFSRGEKEEKPETLALKNGETSRPATISTTPETSKISVEPVCQTEECVKLSNRMKSFMNPKINPCDDFYESVCGNYPKNGSNTEVENESEDLRDLMKLFQTFEPITKSEKIAKTVLEKCMDTSDNRDRLNMKSWENLTNQNLTDVLLKAVKLNPIDTGFLQNEITMIPTAHSNPKQRLIAYICQGVMENPELKELYDKIANESTLPGVEIMALEPAKKLITFMDMQKYVYNLLPKKQRGKSGDADWYVMVQEMFILEKIVNITGVEKIKEIIRDKWKSTMNSYLVKPTFPNCFKIVKQLFPGTLATLFVKNFVGDKNLYKGNELFKDLQRMFIEMLDENDWMDKDLKNTLKQEVLDLKSSIGIPDEHQNLEHIDEMYSRVGDYEDQLYLELIQNILTMNSEETFLRIAKREEITYLGETIHMNANYFNKNHRATISPMFLNYPYIDKNLPEWNTIASIGSIMAHEIGHAFDAYGFYKSPMRMNIEMSTTMKQVFKNRIDCIIQKYDKYKFPDGTFSNGTLTQPEDSADMIGFNLAYRLFKTLEYQKRLPNLDEYTLEQQYFQRMGLVWCTAELNKKELQNVKEDVHSFEKFRVNGMMSNFEEFSKAFNCPKNSPMNPEKKCPLFK</sequence>